<feature type="repeat" description="TPR" evidence="4">
    <location>
        <begin position="165"/>
        <end position="198"/>
    </location>
</feature>
<dbReference type="AlphaFoldDB" id="A0A4Q7N5I4"/>
<keyword evidence="6" id="KW-1133">Transmembrane helix</keyword>
<protein>
    <submittedName>
        <fullName evidence="8">Tetratricopeptide repeat protein</fullName>
    </submittedName>
</protein>
<dbReference type="SUPFAM" id="SSF55874">
    <property type="entry name" value="ATPase domain of HSP90 chaperone/DNA topoisomerase II/histidine kinase"/>
    <property type="match status" value="1"/>
</dbReference>
<proteinExistence type="predicted"/>
<keyword evidence="1" id="KW-0808">Transferase</keyword>
<feature type="domain" description="Histidine kinase" evidence="7">
    <location>
        <begin position="607"/>
        <end position="694"/>
    </location>
</feature>
<evidence type="ECO:0000259" key="7">
    <source>
        <dbReference type="PROSITE" id="PS50109"/>
    </source>
</evidence>
<feature type="transmembrane region" description="Helical" evidence="6">
    <location>
        <begin position="442"/>
        <end position="462"/>
    </location>
</feature>
<dbReference type="SUPFAM" id="SSF48452">
    <property type="entry name" value="TPR-like"/>
    <property type="match status" value="2"/>
</dbReference>
<feature type="coiled-coil region" evidence="5">
    <location>
        <begin position="415"/>
        <end position="442"/>
    </location>
</feature>
<dbReference type="Pfam" id="PF07730">
    <property type="entry name" value="HisKA_3"/>
    <property type="match status" value="1"/>
</dbReference>
<accession>A0A4Q7N5I4</accession>
<evidence type="ECO:0000256" key="3">
    <source>
        <dbReference type="ARBA" id="ARBA00023012"/>
    </source>
</evidence>
<dbReference type="PROSITE" id="PS50005">
    <property type="entry name" value="TPR"/>
    <property type="match status" value="1"/>
</dbReference>
<dbReference type="Gene3D" id="1.20.5.1930">
    <property type="match status" value="1"/>
</dbReference>
<dbReference type="InterPro" id="IPR011990">
    <property type="entry name" value="TPR-like_helical_dom_sf"/>
</dbReference>
<dbReference type="InterPro" id="IPR019734">
    <property type="entry name" value="TPR_rpt"/>
</dbReference>
<evidence type="ECO:0000256" key="5">
    <source>
        <dbReference type="SAM" id="Coils"/>
    </source>
</evidence>
<dbReference type="InterPro" id="IPR036890">
    <property type="entry name" value="HATPase_C_sf"/>
</dbReference>
<organism evidence="8 9">
    <name type="scientific">Pseudobacter ginsenosidimutans</name>
    <dbReference type="NCBI Taxonomy" id="661488"/>
    <lineage>
        <taxon>Bacteria</taxon>
        <taxon>Pseudomonadati</taxon>
        <taxon>Bacteroidota</taxon>
        <taxon>Chitinophagia</taxon>
        <taxon>Chitinophagales</taxon>
        <taxon>Chitinophagaceae</taxon>
        <taxon>Pseudobacter</taxon>
    </lineage>
</organism>
<dbReference type="Proteomes" id="UP000293874">
    <property type="component" value="Unassembled WGS sequence"/>
</dbReference>
<dbReference type="GO" id="GO:0000155">
    <property type="term" value="F:phosphorelay sensor kinase activity"/>
    <property type="evidence" value="ECO:0007669"/>
    <property type="project" value="InterPro"/>
</dbReference>
<evidence type="ECO:0000313" key="8">
    <source>
        <dbReference type="EMBL" id="RZS76289.1"/>
    </source>
</evidence>
<reference evidence="8 9" key="1">
    <citation type="submission" date="2019-02" db="EMBL/GenBank/DDBJ databases">
        <title>Genomic Encyclopedia of Type Strains, Phase IV (KMG-IV): sequencing the most valuable type-strain genomes for metagenomic binning, comparative biology and taxonomic classification.</title>
        <authorList>
            <person name="Goeker M."/>
        </authorList>
    </citation>
    <scope>NUCLEOTIDE SEQUENCE [LARGE SCALE GENOMIC DNA]</scope>
    <source>
        <strain evidence="8 9">DSM 18116</strain>
    </source>
</reference>
<dbReference type="EMBL" id="SGXA01000001">
    <property type="protein sequence ID" value="RZS76289.1"/>
    <property type="molecule type" value="Genomic_DNA"/>
</dbReference>
<evidence type="ECO:0000313" key="9">
    <source>
        <dbReference type="Proteomes" id="UP000293874"/>
    </source>
</evidence>
<dbReference type="InterPro" id="IPR011712">
    <property type="entry name" value="Sig_transdc_His_kin_sub3_dim/P"/>
</dbReference>
<dbReference type="Pfam" id="PF02518">
    <property type="entry name" value="HATPase_c"/>
    <property type="match status" value="1"/>
</dbReference>
<evidence type="ECO:0000256" key="4">
    <source>
        <dbReference type="PROSITE-ProRule" id="PRU00339"/>
    </source>
</evidence>
<keyword evidence="4" id="KW-0802">TPR repeat</keyword>
<keyword evidence="9" id="KW-1185">Reference proteome</keyword>
<keyword evidence="3" id="KW-0902">Two-component regulatory system</keyword>
<dbReference type="SMART" id="SM00387">
    <property type="entry name" value="HATPase_c"/>
    <property type="match status" value="1"/>
</dbReference>
<keyword evidence="2" id="KW-0418">Kinase</keyword>
<dbReference type="InterPro" id="IPR003594">
    <property type="entry name" value="HATPase_dom"/>
</dbReference>
<dbReference type="GO" id="GO:0046983">
    <property type="term" value="F:protein dimerization activity"/>
    <property type="evidence" value="ECO:0007669"/>
    <property type="project" value="InterPro"/>
</dbReference>
<sequence>MHALPSLKSGIFIKRSWKSRRGRSDFILFFCITDLVNTGAMFKFKLSLLLSVLLSLGALAQNRTLDSLRNLIDLHPNRDTSRVMLILDYVGSAVNENTTLLLPMLNEMISISREQNFKAGIQTGYVTAQIYYSDRSDMAKAMIYADSAFESFKGDTNRRAVINKAYLHHNVGSDYSKMGDFEQAVHHFTRAAEILEKYRSSVVGSVYNGIATVYEQMKEPAKAMEYNYKALDVAEKNGDKPTIARRRMGIITAHLSASHFKEADSLLKIVAPMVKETQDLYSMLMYHQSLGVVQENRKDYTHATVNLTKAYELARDNNAPYEEVTMLGPLTRVLTSAGNLTEAKRLLDTLLKKSIDGQMAFGQLSAYANIAGWYTAKGDFKTANDWLVKRSALQDSITTADMKNKVTMMETRYQVKGKDNEIKLLQVEKQNQELKIKQKEELNYILIGSAIALLIILILLYLNHHNKQKLQQQRITELETEKQLTATEAVLKGEEQERTRLAKDLHDGLGGMLSGIRHSFFTMKGNLVMTPDNQQAFERGIDMLDSSIREMRRVAHNMMPEVLVKYGLDTALRDFCIDINKSGALDVNYQSIGLDDTSIDQTTSIAIYRIAQELLNNSIRHAAASSAIVQLTKTDGRLTLTVEDDGKGFDPENLEKAEGIGWQNIRNRVDFLKGKIDIQSSPGKGSSVMIEVNI</sequence>
<dbReference type="PROSITE" id="PS50109">
    <property type="entry name" value="HIS_KIN"/>
    <property type="match status" value="1"/>
</dbReference>
<name>A0A4Q7N5I4_9BACT</name>
<dbReference type="PANTHER" id="PTHR24421">
    <property type="entry name" value="NITRATE/NITRITE SENSOR PROTEIN NARX-RELATED"/>
    <property type="match status" value="1"/>
</dbReference>
<dbReference type="CDD" id="cd16917">
    <property type="entry name" value="HATPase_UhpB-NarQ-NarX-like"/>
    <property type="match status" value="1"/>
</dbReference>
<keyword evidence="5" id="KW-0175">Coiled coil</keyword>
<dbReference type="InterPro" id="IPR005467">
    <property type="entry name" value="His_kinase_dom"/>
</dbReference>
<keyword evidence="6" id="KW-0472">Membrane</keyword>
<evidence type="ECO:0000256" key="1">
    <source>
        <dbReference type="ARBA" id="ARBA00022679"/>
    </source>
</evidence>
<evidence type="ECO:0000256" key="2">
    <source>
        <dbReference type="ARBA" id="ARBA00022777"/>
    </source>
</evidence>
<evidence type="ECO:0000256" key="6">
    <source>
        <dbReference type="SAM" id="Phobius"/>
    </source>
</evidence>
<dbReference type="SMART" id="SM00028">
    <property type="entry name" value="TPR"/>
    <property type="match status" value="3"/>
</dbReference>
<dbReference type="InterPro" id="IPR050482">
    <property type="entry name" value="Sensor_HK_TwoCompSys"/>
</dbReference>
<comment type="caution">
    <text evidence="8">The sequence shown here is derived from an EMBL/GenBank/DDBJ whole genome shotgun (WGS) entry which is preliminary data.</text>
</comment>
<keyword evidence="6" id="KW-0812">Transmembrane</keyword>
<dbReference type="Pfam" id="PF13424">
    <property type="entry name" value="TPR_12"/>
    <property type="match status" value="1"/>
</dbReference>
<dbReference type="Gene3D" id="1.25.40.10">
    <property type="entry name" value="Tetratricopeptide repeat domain"/>
    <property type="match status" value="2"/>
</dbReference>
<dbReference type="GO" id="GO:0016020">
    <property type="term" value="C:membrane"/>
    <property type="evidence" value="ECO:0007669"/>
    <property type="project" value="InterPro"/>
</dbReference>
<dbReference type="Gene3D" id="3.30.565.10">
    <property type="entry name" value="Histidine kinase-like ATPase, C-terminal domain"/>
    <property type="match status" value="1"/>
</dbReference>
<gene>
    <name evidence="8" type="ORF">EV199_2169</name>
</gene>